<dbReference type="InterPro" id="IPR011059">
    <property type="entry name" value="Metal-dep_hydrolase_composite"/>
</dbReference>
<dbReference type="GO" id="GO:0016810">
    <property type="term" value="F:hydrolase activity, acting on carbon-nitrogen (but not peptide) bonds"/>
    <property type="evidence" value="ECO:0007669"/>
    <property type="project" value="InterPro"/>
</dbReference>
<dbReference type="EMBL" id="NHZO01000168">
    <property type="protein sequence ID" value="PHQ48141.1"/>
    <property type="molecule type" value="Genomic_DNA"/>
</dbReference>
<name>A0A2G1XAA8_STRCJ</name>
<comment type="caution">
    <text evidence="2">The sequence shown here is derived from an EMBL/GenBank/DDBJ whole genome shotgun (WGS) entry which is preliminary data.</text>
</comment>
<keyword evidence="3" id="KW-1185">Reference proteome</keyword>
<dbReference type="SUPFAM" id="SSF51556">
    <property type="entry name" value="Metallo-dependent hydrolases"/>
    <property type="match status" value="1"/>
</dbReference>
<dbReference type="PANTHER" id="PTHR43135">
    <property type="entry name" value="ALPHA-D-RIBOSE 1-METHYLPHOSPHONATE 5-TRIPHOSPHATE DIPHOSPHATASE"/>
    <property type="match status" value="1"/>
</dbReference>
<evidence type="ECO:0000259" key="1">
    <source>
        <dbReference type="Pfam" id="PF01979"/>
    </source>
</evidence>
<dbReference type="InterPro" id="IPR051781">
    <property type="entry name" value="Metallo-dep_Hydrolase"/>
</dbReference>
<dbReference type="AlphaFoldDB" id="A0A2G1XAA8"/>
<reference evidence="2 3" key="1">
    <citation type="journal article" date="2017" name="Biochemistry">
        <title>Identification of the Biosynthetic Pathway for the Antibiotic Bicyclomycin.</title>
        <authorList>
            <person name="Patteson J."/>
            <person name="Cai W."/>
            <person name="Johnson R.A."/>
            <person name="Santa Maria K."/>
            <person name="Li B."/>
        </authorList>
    </citation>
    <scope>NUCLEOTIDE SEQUENCE [LARGE SCALE GENOMIC DNA]</scope>
    <source>
        <strain evidence="2 3">ATCC 21532</strain>
    </source>
</reference>
<organism evidence="2 3">
    <name type="scientific">Streptomyces cinnamoneus</name>
    <name type="common">Streptoverticillium cinnamoneum</name>
    <dbReference type="NCBI Taxonomy" id="53446"/>
    <lineage>
        <taxon>Bacteria</taxon>
        <taxon>Bacillati</taxon>
        <taxon>Actinomycetota</taxon>
        <taxon>Actinomycetes</taxon>
        <taxon>Kitasatosporales</taxon>
        <taxon>Streptomycetaceae</taxon>
        <taxon>Streptomyces</taxon>
        <taxon>Streptomyces cinnamoneus group</taxon>
    </lineage>
</organism>
<dbReference type="Gene3D" id="2.30.40.10">
    <property type="entry name" value="Urease, subunit C, domain 1"/>
    <property type="match status" value="1"/>
</dbReference>
<gene>
    <name evidence="2" type="ORF">BLA24_32445</name>
</gene>
<evidence type="ECO:0000313" key="2">
    <source>
        <dbReference type="EMBL" id="PHQ48141.1"/>
    </source>
</evidence>
<dbReference type="PANTHER" id="PTHR43135:SF3">
    <property type="entry name" value="ALPHA-D-RIBOSE 1-METHYLPHOSPHONATE 5-TRIPHOSPHATE DIPHOSPHATASE"/>
    <property type="match status" value="1"/>
</dbReference>
<accession>A0A2G1XAA8</accession>
<dbReference type="Pfam" id="PF01979">
    <property type="entry name" value="Amidohydro_1"/>
    <property type="match status" value="1"/>
</dbReference>
<evidence type="ECO:0000313" key="3">
    <source>
        <dbReference type="Proteomes" id="UP000222531"/>
    </source>
</evidence>
<dbReference type="Proteomes" id="UP000222531">
    <property type="component" value="Unassembled WGS sequence"/>
</dbReference>
<keyword evidence="2" id="KW-0378">Hydrolase</keyword>
<sequence length="422" mass="44470">MARTVRPEPPAPLRCRPTRRRVPVTIGAVFVDNVLLALRAARLFDGESLRTGPVMILTDNGRIVDVDFTGAHPPEGWAFTDLGDVTVMPGLVDAHSHLVFDPDGHAERQMVHDDDETVLARMRGHAARALRAGVTTVRDLGDRGYLALRLRDEFAAGVMGPHIVASGPPLTLTRGHCWYLGGEADDAEQAVAAVAARARRGADLVKVMATGGMSTTGSDPGGSQYDLAALRAVTEAAHRLGLPVTAHAHGAAGIADAVAAGVDGVEHCTFITASGVRPDPATVDAMAAAGTFVGATVVRPREGMPAEVLRTIEPYWRNQEAMHRRGVRVVCCTDAGINPHKPHDVLPGDLAYFASQVAPNVEALASVTSLAALSCGLGDRKGRIAPGRDADLLVIPGNPVHDIAAVREVRAVYRAGRPVKLD</sequence>
<dbReference type="SUPFAM" id="SSF51338">
    <property type="entry name" value="Composite domain of metallo-dependent hydrolases"/>
    <property type="match status" value="1"/>
</dbReference>
<dbReference type="Gene3D" id="3.20.20.140">
    <property type="entry name" value="Metal-dependent hydrolases"/>
    <property type="match status" value="1"/>
</dbReference>
<dbReference type="OrthoDB" id="3514520at2"/>
<feature type="domain" description="Amidohydrolase-related" evidence="1">
    <location>
        <begin position="86"/>
        <end position="418"/>
    </location>
</feature>
<proteinExistence type="predicted"/>
<dbReference type="InterPro" id="IPR006680">
    <property type="entry name" value="Amidohydro-rel"/>
</dbReference>
<protein>
    <submittedName>
        <fullName evidence="2">Amidohydrolase</fullName>
    </submittedName>
</protein>
<dbReference type="InterPro" id="IPR032466">
    <property type="entry name" value="Metal_Hydrolase"/>
</dbReference>